<keyword evidence="2" id="KW-1003">Cell membrane</keyword>
<feature type="region of interest" description="Disordered" evidence="6">
    <location>
        <begin position="216"/>
        <end position="264"/>
    </location>
</feature>
<dbReference type="Pfam" id="PF01810">
    <property type="entry name" value="LysE"/>
    <property type="match status" value="1"/>
</dbReference>
<evidence type="ECO:0000256" key="1">
    <source>
        <dbReference type="ARBA" id="ARBA00004651"/>
    </source>
</evidence>
<feature type="transmembrane region" description="Helical" evidence="7">
    <location>
        <begin position="80"/>
        <end position="100"/>
    </location>
</feature>
<organism evidence="8 9">
    <name type="scientific">Kribbella deserti</name>
    <dbReference type="NCBI Taxonomy" id="1926257"/>
    <lineage>
        <taxon>Bacteria</taxon>
        <taxon>Bacillati</taxon>
        <taxon>Actinomycetota</taxon>
        <taxon>Actinomycetes</taxon>
        <taxon>Propionibacteriales</taxon>
        <taxon>Kribbellaceae</taxon>
        <taxon>Kribbella</taxon>
    </lineage>
</organism>
<accession>A0ABV6QIA5</accession>
<sequence length="279" mass="29992">MGEQFAGELLGQRVAVVRGVERDARDAVGHVQMHEFGHTGHPALPPSPFAVTHLSLRHPFPRLLAATAGLATLFALVPEIYVTLKIAGAAYLLWLAWNALRPRGDSAFTPNAVEPDRPRKLFGMGLLTCLLNPKIAVLYISLLPQFVDPSRGHVGAQSLILGLTQLTVGVAVNAVFVITASSVAIFFNGKPLWAKIHRYLTGTALAVFAIKLATDRTHPPQRRKPHEPPRHCGHKGPMNADTPRQKGPMTRRGGAGPAPGRWGRAGDGLAVGGVEFYFG</sequence>
<feature type="transmembrane region" description="Helical" evidence="7">
    <location>
        <begin position="121"/>
        <end position="142"/>
    </location>
</feature>
<name>A0ABV6QIA5_9ACTN</name>
<gene>
    <name evidence="8" type="ORF">ACFFGN_09910</name>
</gene>
<evidence type="ECO:0000313" key="8">
    <source>
        <dbReference type="EMBL" id="MFC0624376.1"/>
    </source>
</evidence>
<keyword evidence="4 7" id="KW-1133">Transmembrane helix</keyword>
<evidence type="ECO:0000256" key="7">
    <source>
        <dbReference type="SAM" id="Phobius"/>
    </source>
</evidence>
<keyword evidence="5 7" id="KW-0472">Membrane</keyword>
<evidence type="ECO:0000256" key="6">
    <source>
        <dbReference type="SAM" id="MobiDB-lite"/>
    </source>
</evidence>
<dbReference type="InterPro" id="IPR001123">
    <property type="entry name" value="LeuE-type"/>
</dbReference>
<evidence type="ECO:0000313" key="9">
    <source>
        <dbReference type="Proteomes" id="UP001589890"/>
    </source>
</evidence>
<proteinExistence type="predicted"/>
<dbReference type="Proteomes" id="UP001589890">
    <property type="component" value="Unassembled WGS sequence"/>
</dbReference>
<evidence type="ECO:0000256" key="4">
    <source>
        <dbReference type="ARBA" id="ARBA00022989"/>
    </source>
</evidence>
<comment type="subcellular location">
    <subcellularLocation>
        <location evidence="1">Cell membrane</location>
        <topology evidence="1">Multi-pass membrane protein</topology>
    </subcellularLocation>
</comment>
<dbReference type="PANTHER" id="PTHR30086:SF20">
    <property type="entry name" value="ARGININE EXPORTER PROTEIN ARGO-RELATED"/>
    <property type="match status" value="1"/>
</dbReference>
<evidence type="ECO:0000256" key="5">
    <source>
        <dbReference type="ARBA" id="ARBA00023136"/>
    </source>
</evidence>
<dbReference type="EMBL" id="JBHLTC010000011">
    <property type="protein sequence ID" value="MFC0624376.1"/>
    <property type="molecule type" value="Genomic_DNA"/>
</dbReference>
<evidence type="ECO:0000256" key="3">
    <source>
        <dbReference type="ARBA" id="ARBA00022692"/>
    </source>
</evidence>
<feature type="transmembrane region" description="Helical" evidence="7">
    <location>
        <begin position="162"/>
        <end position="187"/>
    </location>
</feature>
<keyword evidence="3 7" id="KW-0812">Transmembrane</keyword>
<keyword evidence="9" id="KW-1185">Reference proteome</keyword>
<comment type="caution">
    <text evidence="8">The sequence shown here is derived from an EMBL/GenBank/DDBJ whole genome shotgun (WGS) entry which is preliminary data.</text>
</comment>
<reference evidence="8 9" key="1">
    <citation type="submission" date="2024-09" db="EMBL/GenBank/DDBJ databases">
        <authorList>
            <person name="Sun Q."/>
            <person name="Mori K."/>
        </authorList>
    </citation>
    <scope>NUCLEOTIDE SEQUENCE [LARGE SCALE GENOMIC DNA]</scope>
    <source>
        <strain evidence="8 9">CGMCC 1.15906</strain>
    </source>
</reference>
<dbReference type="PANTHER" id="PTHR30086">
    <property type="entry name" value="ARGININE EXPORTER PROTEIN ARGO"/>
    <property type="match status" value="1"/>
</dbReference>
<protein>
    <submittedName>
        <fullName evidence="8">LysE family translocator</fullName>
    </submittedName>
</protein>
<feature type="compositionally biased region" description="Gly residues" evidence="6">
    <location>
        <begin position="253"/>
        <end position="264"/>
    </location>
</feature>
<evidence type="ECO:0000256" key="2">
    <source>
        <dbReference type="ARBA" id="ARBA00022475"/>
    </source>
</evidence>
<dbReference type="RefSeq" id="WP_380045684.1">
    <property type="nucleotide sequence ID" value="NZ_JBHLTC010000011.1"/>
</dbReference>